<dbReference type="PROSITE" id="PS51257">
    <property type="entry name" value="PROKAR_LIPOPROTEIN"/>
    <property type="match status" value="1"/>
</dbReference>
<keyword evidence="2" id="KW-0449">Lipoprotein</keyword>
<feature type="chain" id="PRO_5002338479" evidence="1">
    <location>
        <begin position="18"/>
        <end position="141"/>
    </location>
</feature>
<feature type="signal peptide" evidence="1">
    <location>
        <begin position="1"/>
        <end position="17"/>
    </location>
</feature>
<evidence type="ECO:0000313" key="2">
    <source>
        <dbReference type="EMBL" id="KJH79136.1"/>
    </source>
</evidence>
<evidence type="ECO:0000313" key="3">
    <source>
        <dbReference type="Proteomes" id="UP000032487"/>
    </source>
</evidence>
<sequence>MRILLSALVLSTLGGCALWMPQPDPNQAWIELAPLDETELKAIAVDQRPLDDHRYFQVAPGSHQLGMRYRFEVGAADIGRDSQALERNCHLTLQYDSFDAGARYRLVAGGYGFRPWARLYDQHDQLLAKATERGCGGVASR</sequence>
<comment type="caution">
    <text evidence="2">The sequence shown here is derived from an EMBL/GenBank/DDBJ whole genome shotgun (WGS) entry which is preliminary data.</text>
</comment>
<gene>
    <name evidence="2" type="ORF">UF78_22145</name>
</gene>
<proteinExistence type="predicted"/>
<protein>
    <submittedName>
        <fullName evidence="2">Lipoprotein</fullName>
    </submittedName>
</protein>
<name>A0A0D9AIC5_STUST</name>
<organism evidence="2 3">
    <name type="scientific">Stutzerimonas stutzeri</name>
    <name type="common">Pseudomonas stutzeri</name>
    <dbReference type="NCBI Taxonomy" id="316"/>
    <lineage>
        <taxon>Bacteria</taxon>
        <taxon>Pseudomonadati</taxon>
        <taxon>Pseudomonadota</taxon>
        <taxon>Gammaproteobacteria</taxon>
        <taxon>Pseudomonadales</taxon>
        <taxon>Pseudomonadaceae</taxon>
        <taxon>Stutzerimonas</taxon>
    </lineage>
</organism>
<evidence type="ECO:0000256" key="1">
    <source>
        <dbReference type="SAM" id="SignalP"/>
    </source>
</evidence>
<accession>A0A0D9AIC5</accession>
<dbReference type="RefSeq" id="WP_045164403.1">
    <property type="nucleotide sequence ID" value="NZ_JYHV01000038.1"/>
</dbReference>
<dbReference type="EMBL" id="JYHV01000038">
    <property type="protein sequence ID" value="KJH79136.1"/>
    <property type="molecule type" value="Genomic_DNA"/>
</dbReference>
<dbReference type="PATRIC" id="fig|316.101.peg.3335"/>
<reference evidence="2 3" key="1">
    <citation type="submission" date="2015-02" db="EMBL/GenBank/DDBJ databases">
        <title>Draft genome sequence of Pseudomonas stutzeri NT0128 isolated from wheat (Triticum turgidum) rhizosphere.</title>
        <authorList>
            <person name="Tovi N."/>
            <person name="Frenk S."/>
            <person name="Hadar Y."/>
            <person name="Minz D."/>
        </authorList>
    </citation>
    <scope>NUCLEOTIDE SEQUENCE [LARGE SCALE GENOMIC DNA]</scope>
    <source>
        <strain evidence="2 3">NT0128</strain>
    </source>
</reference>
<keyword evidence="1" id="KW-0732">Signal</keyword>
<dbReference type="Proteomes" id="UP000032487">
    <property type="component" value="Unassembled WGS sequence"/>
</dbReference>
<dbReference type="OrthoDB" id="6997359at2"/>
<dbReference type="AlphaFoldDB" id="A0A0D9AIC5"/>